<gene>
    <name evidence="3" type="ORF">FHS23_002259</name>
</gene>
<dbReference type="PANTHER" id="PTHR43736">
    <property type="entry name" value="ADP-RIBOSE PYROPHOSPHATASE"/>
    <property type="match status" value="1"/>
</dbReference>
<dbReference type="EMBL" id="JACHWU010000002">
    <property type="protein sequence ID" value="MBB3051236.1"/>
    <property type="molecule type" value="Genomic_DNA"/>
</dbReference>
<evidence type="ECO:0000256" key="1">
    <source>
        <dbReference type="SAM" id="MobiDB-lite"/>
    </source>
</evidence>
<dbReference type="InterPro" id="IPR036388">
    <property type="entry name" value="WH-like_DNA-bd_sf"/>
</dbReference>
<dbReference type="InterPro" id="IPR054105">
    <property type="entry name" value="WHD_NrtR"/>
</dbReference>
<sequence length="243" mass="26542">MSDENWSPPPVLLAVDLVIFTLRHSQLQVLLVERGIDPYRGRAALPGGFLNNDSEDLLAAAHRELDEEADLDAARLHLEQLGTYGAADRDPRGRVVSVAYLAIAPHLPEPTAGTDAAGAAWRPVDAITSGELPLAFDHDVIIADGIERARSKLEHTPLATAFCEPTFTISDLQQVYEAVWGVDLDPRNFYRKVQKVPDFIRPVDAERRVTKGRPARLFTAGPATSLHPPIPRPGGTAEPEGQR</sequence>
<dbReference type="PANTHER" id="PTHR43736:SF4">
    <property type="entry name" value="SLR1690 PROTEIN"/>
    <property type="match status" value="1"/>
</dbReference>
<feature type="region of interest" description="Disordered" evidence="1">
    <location>
        <begin position="219"/>
        <end position="243"/>
    </location>
</feature>
<evidence type="ECO:0000313" key="4">
    <source>
        <dbReference type="Proteomes" id="UP000550714"/>
    </source>
</evidence>
<dbReference type="Gene3D" id="3.90.79.10">
    <property type="entry name" value="Nucleoside Triphosphate Pyrophosphohydrolase"/>
    <property type="match status" value="1"/>
</dbReference>
<name>A0A839S0G6_9PSEU</name>
<keyword evidence="3" id="KW-0378">Hydrolase</keyword>
<dbReference type="PROSITE" id="PS51462">
    <property type="entry name" value="NUDIX"/>
    <property type="match status" value="1"/>
</dbReference>
<dbReference type="Proteomes" id="UP000550714">
    <property type="component" value="Unassembled WGS sequence"/>
</dbReference>
<dbReference type="SUPFAM" id="SSF55811">
    <property type="entry name" value="Nudix"/>
    <property type="match status" value="1"/>
</dbReference>
<dbReference type="Pfam" id="PF00293">
    <property type="entry name" value="NUDIX"/>
    <property type="match status" value="1"/>
</dbReference>
<evidence type="ECO:0000259" key="2">
    <source>
        <dbReference type="PROSITE" id="PS51462"/>
    </source>
</evidence>
<dbReference type="SUPFAM" id="SSF46785">
    <property type="entry name" value="Winged helix' DNA-binding domain"/>
    <property type="match status" value="1"/>
</dbReference>
<protein>
    <submittedName>
        <fullName evidence="3">8-oxo-dGTP diphosphatase</fullName>
        <ecNumber evidence="3">3.6.1.55</ecNumber>
    </submittedName>
</protein>
<dbReference type="Pfam" id="PF21906">
    <property type="entry name" value="WHD_NrtR"/>
    <property type="match status" value="1"/>
</dbReference>
<dbReference type="EC" id="3.6.1.55" evidence="3"/>
<dbReference type="InterPro" id="IPR015797">
    <property type="entry name" value="NUDIX_hydrolase-like_dom_sf"/>
</dbReference>
<dbReference type="InterPro" id="IPR036390">
    <property type="entry name" value="WH_DNA-bd_sf"/>
</dbReference>
<reference evidence="3 4" key="1">
    <citation type="submission" date="2020-08" db="EMBL/GenBank/DDBJ databases">
        <title>Genomic Encyclopedia of Type Strains, Phase III (KMG-III): the genomes of soil and plant-associated and newly described type strains.</title>
        <authorList>
            <person name="Whitman W."/>
        </authorList>
    </citation>
    <scope>NUCLEOTIDE SEQUENCE [LARGE SCALE GENOMIC DNA]</scope>
    <source>
        <strain evidence="3 4">CECT 8577</strain>
    </source>
</reference>
<organism evidence="3 4">
    <name type="scientific">Prauserella isguenensis</name>
    <dbReference type="NCBI Taxonomy" id="1470180"/>
    <lineage>
        <taxon>Bacteria</taxon>
        <taxon>Bacillati</taxon>
        <taxon>Actinomycetota</taxon>
        <taxon>Actinomycetes</taxon>
        <taxon>Pseudonocardiales</taxon>
        <taxon>Pseudonocardiaceae</taxon>
        <taxon>Prauserella</taxon>
    </lineage>
</organism>
<dbReference type="Gene3D" id="1.10.10.10">
    <property type="entry name" value="Winged helix-like DNA-binding domain superfamily/Winged helix DNA-binding domain"/>
    <property type="match status" value="1"/>
</dbReference>
<proteinExistence type="predicted"/>
<dbReference type="RefSeq" id="WP_183652724.1">
    <property type="nucleotide sequence ID" value="NZ_JACHWU010000002.1"/>
</dbReference>
<accession>A0A839S0G6</accession>
<dbReference type="CDD" id="cd18873">
    <property type="entry name" value="NUDIX_NadM_like"/>
    <property type="match status" value="1"/>
</dbReference>
<dbReference type="InterPro" id="IPR000086">
    <property type="entry name" value="NUDIX_hydrolase_dom"/>
</dbReference>
<dbReference type="GO" id="GO:0035539">
    <property type="term" value="F:8-oxo-7,8-dihydrodeoxyguanosine triphosphate pyrophosphatase activity"/>
    <property type="evidence" value="ECO:0007669"/>
    <property type="project" value="UniProtKB-EC"/>
</dbReference>
<dbReference type="AlphaFoldDB" id="A0A839S0G6"/>
<evidence type="ECO:0000313" key="3">
    <source>
        <dbReference type="EMBL" id="MBB3051236.1"/>
    </source>
</evidence>
<comment type="caution">
    <text evidence="3">The sequence shown here is derived from an EMBL/GenBank/DDBJ whole genome shotgun (WGS) entry which is preliminary data.</text>
</comment>
<keyword evidence="4" id="KW-1185">Reference proteome</keyword>
<feature type="domain" description="Nudix hydrolase" evidence="2">
    <location>
        <begin position="10"/>
        <end position="148"/>
    </location>
</feature>